<dbReference type="CDD" id="cd07560">
    <property type="entry name" value="Peptidase_S41_CPP"/>
    <property type="match status" value="1"/>
</dbReference>
<dbReference type="Proteomes" id="UP000823597">
    <property type="component" value="Unassembled WGS sequence"/>
</dbReference>
<dbReference type="Gene3D" id="3.30.750.44">
    <property type="match status" value="1"/>
</dbReference>
<dbReference type="Pfam" id="PF13180">
    <property type="entry name" value="PDZ_2"/>
    <property type="match status" value="1"/>
</dbReference>
<dbReference type="GO" id="GO:0030288">
    <property type="term" value="C:outer membrane-bounded periplasmic space"/>
    <property type="evidence" value="ECO:0007669"/>
    <property type="project" value="TreeGrafter"/>
</dbReference>
<dbReference type="GO" id="GO:0004175">
    <property type="term" value="F:endopeptidase activity"/>
    <property type="evidence" value="ECO:0007669"/>
    <property type="project" value="TreeGrafter"/>
</dbReference>
<dbReference type="SUPFAM" id="SSF52096">
    <property type="entry name" value="ClpP/crotonase"/>
    <property type="match status" value="1"/>
</dbReference>
<dbReference type="SMART" id="SM00228">
    <property type="entry name" value="PDZ"/>
    <property type="match status" value="1"/>
</dbReference>
<comment type="caution">
    <text evidence="7">The sequence shown here is derived from an EMBL/GenBank/DDBJ whole genome shotgun (WGS) entry which is preliminary data.</text>
</comment>
<dbReference type="CDD" id="cd06782">
    <property type="entry name" value="cpPDZ_CPP-like"/>
    <property type="match status" value="1"/>
</dbReference>
<evidence type="ECO:0000259" key="6">
    <source>
        <dbReference type="PROSITE" id="PS50106"/>
    </source>
</evidence>
<keyword evidence="4 5" id="KW-0720">Serine protease</keyword>
<evidence type="ECO:0000256" key="1">
    <source>
        <dbReference type="ARBA" id="ARBA00009179"/>
    </source>
</evidence>
<dbReference type="PANTHER" id="PTHR32060:SF30">
    <property type="entry name" value="CARBOXY-TERMINAL PROCESSING PROTEASE CTPA"/>
    <property type="match status" value="1"/>
</dbReference>
<dbReference type="NCBIfam" id="TIGR00225">
    <property type="entry name" value="prc"/>
    <property type="match status" value="1"/>
</dbReference>
<evidence type="ECO:0000256" key="5">
    <source>
        <dbReference type="RuleBase" id="RU004404"/>
    </source>
</evidence>
<keyword evidence="2 5" id="KW-0645">Protease</keyword>
<evidence type="ECO:0000313" key="7">
    <source>
        <dbReference type="EMBL" id="MBO8465411.1"/>
    </source>
</evidence>
<dbReference type="GO" id="GO:0006508">
    <property type="term" value="P:proteolysis"/>
    <property type="evidence" value="ECO:0007669"/>
    <property type="project" value="UniProtKB-KW"/>
</dbReference>
<dbReference type="SUPFAM" id="SSF50156">
    <property type="entry name" value="PDZ domain-like"/>
    <property type="match status" value="1"/>
</dbReference>
<dbReference type="PANTHER" id="PTHR32060">
    <property type="entry name" value="TAIL-SPECIFIC PROTEASE"/>
    <property type="match status" value="1"/>
</dbReference>
<dbReference type="InterPro" id="IPR029045">
    <property type="entry name" value="ClpP/crotonase-like_dom_sf"/>
</dbReference>
<reference evidence="7" key="1">
    <citation type="submission" date="2020-10" db="EMBL/GenBank/DDBJ databases">
        <authorList>
            <person name="Gilroy R."/>
        </authorList>
    </citation>
    <scope>NUCLEOTIDE SEQUENCE</scope>
    <source>
        <strain evidence="7">10037</strain>
    </source>
</reference>
<evidence type="ECO:0000256" key="2">
    <source>
        <dbReference type="ARBA" id="ARBA00022670"/>
    </source>
</evidence>
<dbReference type="InterPro" id="IPR036034">
    <property type="entry name" value="PDZ_sf"/>
</dbReference>
<dbReference type="SMART" id="SM00245">
    <property type="entry name" value="TSPc"/>
    <property type="match status" value="1"/>
</dbReference>
<comment type="similarity">
    <text evidence="1 5">Belongs to the peptidase S41A family.</text>
</comment>
<dbReference type="PROSITE" id="PS50106">
    <property type="entry name" value="PDZ"/>
    <property type="match status" value="1"/>
</dbReference>
<dbReference type="InterPro" id="IPR001478">
    <property type="entry name" value="PDZ"/>
</dbReference>
<dbReference type="Gene3D" id="3.90.226.10">
    <property type="entry name" value="2-enoyl-CoA Hydratase, Chain A, domain 1"/>
    <property type="match status" value="1"/>
</dbReference>
<gene>
    <name evidence="7" type="ORF">IAB93_05365</name>
</gene>
<dbReference type="Pfam" id="PF03572">
    <property type="entry name" value="Peptidase_S41"/>
    <property type="match status" value="1"/>
</dbReference>
<organism evidence="7 8">
    <name type="scientific">Candidatus Merdivivens pullistercoris</name>
    <dbReference type="NCBI Taxonomy" id="2840873"/>
    <lineage>
        <taxon>Bacteria</taxon>
        <taxon>Pseudomonadati</taxon>
        <taxon>Bacteroidota</taxon>
        <taxon>Bacteroidia</taxon>
        <taxon>Bacteroidales</taxon>
        <taxon>Muribaculaceae</taxon>
        <taxon>Muribaculaceae incertae sedis</taxon>
        <taxon>Candidatus Merdivivens</taxon>
    </lineage>
</organism>
<accession>A0A9D9I3R3</accession>
<protein>
    <submittedName>
        <fullName evidence="7">S41 family peptidase</fullName>
    </submittedName>
</protein>
<evidence type="ECO:0000256" key="3">
    <source>
        <dbReference type="ARBA" id="ARBA00022801"/>
    </source>
</evidence>
<feature type="domain" description="PDZ" evidence="6">
    <location>
        <begin position="101"/>
        <end position="178"/>
    </location>
</feature>
<dbReference type="InterPro" id="IPR005151">
    <property type="entry name" value="Tail-specific_protease"/>
</dbReference>
<name>A0A9D9I3R3_9BACT</name>
<evidence type="ECO:0000256" key="4">
    <source>
        <dbReference type="ARBA" id="ARBA00022825"/>
    </source>
</evidence>
<dbReference type="EMBL" id="JADIME010000056">
    <property type="protein sequence ID" value="MBO8465411.1"/>
    <property type="molecule type" value="Genomic_DNA"/>
</dbReference>
<dbReference type="Gene3D" id="2.30.42.10">
    <property type="match status" value="1"/>
</dbReference>
<dbReference type="AlphaFoldDB" id="A0A9D9I3R3"/>
<evidence type="ECO:0000313" key="8">
    <source>
        <dbReference type="Proteomes" id="UP000823597"/>
    </source>
</evidence>
<sequence length="548" mass="61013">MDSKGKNILTVILFLLLVVIVVLWAADTAMRDNAGKRGVLQLSGEWQKLELVLEQIEENYVDTVDSKAISEALIIEALHELDPHSVYLPPRDLEAADEDLQGQFDGVGLMFNVPSDTAIVINTVSGGPSEKAGLMSGDRIIRIDGDTVAGVKMPQDTMVARMRGPSGTKVVLDIKRNGVADLIPFEITRDKIPVNSVDCSFMVNDTTGYIRLSRFARTTYVEFMEAAARLSETGMTRLIFDIRDNLGGFLDQALLLSNEFLEKGDLIVYMEGRKRPREDFHADGNGMYKDIRLDVLVNESSASSSEIFAGAIQDNDRGKIYGRRSFGKGLVQEPIYFSDGSGIRLTVSKFHTPSGRSIQKPYEAGNDDYRYDIIERYRHGEMVEADSIKVNDSLAFKTVGGRTVYGGGGIIPDVFVPIDTTKANSFYVECERRGLPVRFSVLMNDRHRDELSKTDDFLRLNALLDEICSESSFREYAASQGITATDEEWNDMKGYIMTQVRALTGRYSALDDEAFYKIFLDIDQIYQTALNDSEPMPVSGRDDADAIS</sequence>
<reference evidence="7" key="2">
    <citation type="journal article" date="2021" name="PeerJ">
        <title>Extensive microbial diversity within the chicken gut microbiome revealed by metagenomics and culture.</title>
        <authorList>
            <person name="Gilroy R."/>
            <person name="Ravi A."/>
            <person name="Getino M."/>
            <person name="Pursley I."/>
            <person name="Horton D.L."/>
            <person name="Alikhan N.F."/>
            <person name="Baker D."/>
            <person name="Gharbi K."/>
            <person name="Hall N."/>
            <person name="Watson M."/>
            <person name="Adriaenssens E.M."/>
            <person name="Foster-Nyarko E."/>
            <person name="Jarju S."/>
            <person name="Secka A."/>
            <person name="Antonio M."/>
            <person name="Oren A."/>
            <person name="Chaudhuri R.R."/>
            <person name="La Ragione R."/>
            <person name="Hildebrand F."/>
            <person name="Pallen M.J."/>
        </authorList>
    </citation>
    <scope>NUCLEOTIDE SEQUENCE</scope>
    <source>
        <strain evidence="7">10037</strain>
    </source>
</reference>
<proteinExistence type="inferred from homology"/>
<keyword evidence="3 5" id="KW-0378">Hydrolase</keyword>
<dbReference type="GO" id="GO:0008236">
    <property type="term" value="F:serine-type peptidase activity"/>
    <property type="evidence" value="ECO:0007669"/>
    <property type="project" value="UniProtKB-KW"/>
</dbReference>
<dbReference type="GO" id="GO:0007165">
    <property type="term" value="P:signal transduction"/>
    <property type="evidence" value="ECO:0007669"/>
    <property type="project" value="TreeGrafter"/>
</dbReference>
<dbReference type="InterPro" id="IPR004447">
    <property type="entry name" value="Peptidase_S41A"/>
</dbReference>